<keyword evidence="2" id="KW-1185">Reference proteome</keyword>
<organism evidence="1 2">
    <name type="scientific">Dreissena polymorpha</name>
    <name type="common">Zebra mussel</name>
    <name type="synonym">Mytilus polymorpha</name>
    <dbReference type="NCBI Taxonomy" id="45954"/>
    <lineage>
        <taxon>Eukaryota</taxon>
        <taxon>Metazoa</taxon>
        <taxon>Spiralia</taxon>
        <taxon>Lophotrochozoa</taxon>
        <taxon>Mollusca</taxon>
        <taxon>Bivalvia</taxon>
        <taxon>Autobranchia</taxon>
        <taxon>Heteroconchia</taxon>
        <taxon>Euheterodonta</taxon>
        <taxon>Imparidentia</taxon>
        <taxon>Neoheterodontei</taxon>
        <taxon>Myida</taxon>
        <taxon>Dreissenoidea</taxon>
        <taxon>Dreissenidae</taxon>
        <taxon>Dreissena</taxon>
    </lineage>
</organism>
<reference evidence="1" key="1">
    <citation type="journal article" date="2019" name="bioRxiv">
        <title>The Genome of the Zebra Mussel, Dreissena polymorpha: A Resource for Invasive Species Research.</title>
        <authorList>
            <person name="McCartney M.A."/>
            <person name="Auch B."/>
            <person name="Kono T."/>
            <person name="Mallez S."/>
            <person name="Zhang Y."/>
            <person name="Obille A."/>
            <person name="Becker A."/>
            <person name="Abrahante J.E."/>
            <person name="Garbe J."/>
            <person name="Badalamenti J.P."/>
            <person name="Herman A."/>
            <person name="Mangelson H."/>
            <person name="Liachko I."/>
            <person name="Sullivan S."/>
            <person name="Sone E.D."/>
            <person name="Koren S."/>
            <person name="Silverstein K.A.T."/>
            <person name="Beckman K.B."/>
            <person name="Gohl D.M."/>
        </authorList>
    </citation>
    <scope>NUCLEOTIDE SEQUENCE</scope>
    <source>
        <strain evidence="1">Duluth1</strain>
        <tissue evidence="1">Whole animal</tissue>
    </source>
</reference>
<comment type="caution">
    <text evidence="1">The sequence shown here is derived from an EMBL/GenBank/DDBJ whole genome shotgun (WGS) entry which is preliminary data.</text>
</comment>
<accession>A0A9D4EUF0</accession>
<sequence>MIKEALGMIKNANPEWSPANYMTDNDEKEIGAMEFHFPGKSAECLKMHTCNNS</sequence>
<protein>
    <submittedName>
        <fullName evidence="1">Uncharacterized protein</fullName>
    </submittedName>
</protein>
<evidence type="ECO:0000313" key="1">
    <source>
        <dbReference type="EMBL" id="KAH3785593.1"/>
    </source>
</evidence>
<proteinExistence type="predicted"/>
<dbReference type="EMBL" id="JAIWYP010000008">
    <property type="protein sequence ID" value="KAH3785593.1"/>
    <property type="molecule type" value="Genomic_DNA"/>
</dbReference>
<gene>
    <name evidence="1" type="ORF">DPMN_163686</name>
</gene>
<name>A0A9D4EUF0_DREPO</name>
<dbReference type="AlphaFoldDB" id="A0A9D4EUF0"/>
<dbReference type="Proteomes" id="UP000828390">
    <property type="component" value="Unassembled WGS sequence"/>
</dbReference>
<reference evidence="1" key="2">
    <citation type="submission" date="2020-11" db="EMBL/GenBank/DDBJ databases">
        <authorList>
            <person name="McCartney M.A."/>
            <person name="Auch B."/>
            <person name="Kono T."/>
            <person name="Mallez S."/>
            <person name="Becker A."/>
            <person name="Gohl D.M."/>
            <person name="Silverstein K.A.T."/>
            <person name="Koren S."/>
            <person name="Bechman K.B."/>
            <person name="Herman A."/>
            <person name="Abrahante J.E."/>
            <person name="Garbe J."/>
        </authorList>
    </citation>
    <scope>NUCLEOTIDE SEQUENCE</scope>
    <source>
        <strain evidence="1">Duluth1</strain>
        <tissue evidence="1">Whole animal</tissue>
    </source>
</reference>
<evidence type="ECO:0000313" key="2">
    <source>
        <dbReference type="Proteomes" id="UP000828390"/>
    </source>
</evidence>